<keyword evidence="9" id="KW-1185">Reference proteome</keyword>
<keyword evidence="4 6" id="KW-1133">Transmembrane helix</keyword>
<evidence type="ECO:0000256" key="4">
    <source>
        <dbReference type="ARBA" id="ARBA00022989"/>
    </source>
</evidence>
<keyword evidence="3 6" id="KW-0812">Transmembrane</keyword>
<dbReference type="PANTHER" id="PTHR30177:SF4">
    <property type="entry name" value="OSMOPROTECTANT IMPORT PERMEASE PROTEIN OSMW"/>
    <property type="match status" value="1"/>
</dbReference>
<keyword evidence="2 6" id="KW-0813">Transport</keyword>
<dbReference type="PANTHER" id="PTHR30177">
    <property type="entry name" value="GLYCINE BETAINE/L-PROLINE TRANSPORT SYSTEM PERMEASE PROTEIN PROW"/>
    <property type="match status" value="1"/>
</dbReference>
<dbReference type="GO" id="GO:0031460">
    <property type="term" value="P:glycine betaine transport"/>
    <property type="evidence" value="ECO:0007669"/>
    <property type="project" value="TreeGrafter"/>
</dbReference>
<sequence>MFQKFTEVLNYIASHPDNFREALGQHLLLVLVPLTISLVLGLPLGLLSARSRTASTVLINTVNGLRVIPSLAILFVAIPYLGLSFKSAAVALTLLALPPILISTDVAFRNIEPTIIEAAKGMGMSPRQILQQIEIPLVLPVIIAGIKTATVEVIASATLAAFIGAGGLGSFIVLGFALYDQSILLVGAIPVAILALVAEVSLTALQRLTSSHSA</sequence>
<dbReference type="AlphaFoldDB" id="B4W2W9"/>
<evidence type="ECO:0000313" key="8">
    <source>
        <dbReference type="EMBL" id="EDX71524.1"/>
    </source>
</evidence>
<evidence type="ECO:0000256" key="1">
    <source>
        <dbReference type="ARBA" id="ARBA00004141"/>
    </source>
</evidence>
<keyword evidence="5 6" id="KW-0472">Membrane</keyword>
<proteinExistence type="inferred from homology"/>
<feature type="transmembrane region" description="Helical" evidence="6">
    <location>
        <begin position="183"/>
        <end position="205"/>
    </location>
</feature>
<dbReference type="CDD" id="cd06261">
    <property type="entry name" value="TM_PBP2"/>
    <property type="match status" value="1"/>
</dbReference>
<gene>
    <name evidence="8" type="ORF">MC7420_90</name>
</gene>
<dbReference type="eggNOG" id="COG1174">
    <property type="taxonomic scope" value="Bacteria"/>
</dbReference>
<dbReference type="InterPro" id="IPR035906">
    <property type="entry name" value="MetI-like_sf"/>
</dbReference>
<dbReference type="Proteomes" id="UP000003835">
    <property type="component" value="Unassembled WGS sequence"/>
</dbReference>
<dbReference type="HOGENOM" id="CLU_046113_7_2_3"/>
<dbReference type="PROSITE" id="PS50928">
    <property type="entry name" value="ABC_TM1"/>
    <property type="match status" value="1"/>
</dbReference>
<evidence type="ECO:0000259" key="7">
    <source>
        <dbReference type="PROSITE" id="PS50928"/>
    </source>
</evidence>
<organism evidence="8 9">
    <name type="scientific">Coleofasciculus chthonoplastes PCC 7420</name>
    <dbReference type="NCBI Taxonomy" id="118168"/>
    <lineage>
        <taxon>Bacteria</taxon>
        <taxon>Bacillati</taxon>
        <taxon>Cyanobacteriota</taxon>
        <taxon>Cyanophyceae</taxon>
        <taxon>Coleofasciculales</taxon>
        <taxon>Coleofasciculaceae</taxon>
        <taxon>Coleofasciculus</taxon>
    </lineage>
</organism>
<dbReference type="OrthoDB" id="9801163at2"/>
<feature type="transmembrane region" description="Helical" evidence="6">
    <location>
        <begin position="153"/>
        <end position="176"/>
    </location>
</feature>
<dbReference type="GO" id="GO:0005886">
    <property type="term" value="C:plasma membrane"/>
    <property type="evidence" value="ECO:0007669"/>
    <property type="project" value="UniProtKB-SubCell"/>
</dbReference>
<accession>B4W2W9</accession>
<dbReference type="STRING" id="118168.MC7420_90"/>
<dbReference type="Pfam" id="PF00528">
    <property type="entry name" value="BPD_transp_1"/>
    <property type="match status" value="1"/>
</dbReference>
<feature type="transmembrane region" description="Helical" evidence="6">
    <location>
        <begin position="61"/>
        <end position="82"/>
    </location>
</feature>
<comment type="subcellular location">
    <subcellularLocation>
        <location evidence="6">Cell membrane</location>
        <topology evidence="6">Multi-pass membrane protein</topology>
    </subcellularLocation>
    <subcellularLocation>
        <location evidence="1">Membrane</location>
        <topology evidence="1">Multi-pass membrane protein</topology>
    </subcellularLocation>
</comment>
<evidence type="ECO:0000256" key="5">
    <source>
        <dbReference type="ARBA" id="ARBA00023136"/>
    </source>
</evidence>
<evidence type="ECO:0000256" key="2">
    <source>
        <dbReference type="ARBA" id="ARBA00022448"/>
    </source>
</evidence>
<dbReference type="InterPro" id="IPR051204">
    <property type="entry name" value="ABC_transp_perm/SBD"/>
</dbReference>
<dbReference type="InterPro" id="IPR000515">
    <property type="entry name" value="MetI-like"/>
</dbReference>
<reference evidence="8 9" key="1">
    <citation type="submission" date="2008-07" db="EMBL/GenBank/DDBJ databases">
        <authorList>
            <person name="Tandeau de Marsac N."/>
            <person name="Ferriera S."/>
            <person name="Johnson J."/>
            <person name="Kravitz S."/>
            <person name="Beeson K."/>
            <person name="Sutton G."/>
            <person name="Rogers Y.-H."/>
            <person name="Friedman R."/>
            <person name="Frazier M."/>
            <person name="Venter J.C."/>
        </authorList>
    </citation>
    <scope>NUCLEOTIDE SEQUENCE [LARGE SCALE GENOMIC DNA]</scope>
    <source>
        <strain evidence="8 9">PCC 7420</strain>
    </source>
</reference>
<feature type="domain" description="ABC transmembrane type-1" evidence="7">
    <location>
        <begin position="23"/>
        <end position="204"/>
    </location>
</feature>
<name>B4W2W9_9CYAN</name>
<comment type="similarity">
    <text evidence="6">Belongs to the binding-protein-dependent transport system permease family.</text>
</comment>
<feature type="transmembrane region" description="Helical" evidence="6">
    <location>
        <begin position="27"/>
        <end position="49"/>
    </location>
</feature>
<dbReference type="SUPFAM" id="SSF161098">
    <property type="entry name" value="MetI-like"/>
    <property type="match status" value="1"/>
</dbReference>
<evidence type="ECO:0000256" key="3">
    <source>
        <dbReference type="ARBA" id="ARBA00022692"/>
    </source>
</evidence>
<dbReference type="EMBL" id="DS989872">
    <property type="protein sequence ID" value="EDX71524.1"/>
    <property type="molecule type" value="Genomic_DNA"/>
</dbReference>
<dbReference type="RefSeq" id="WP_006105685.1">
    <property type="nucleotide sequence ID" value="NZ_DS989872.1"/>
</dbReference>
<dbReference type="GO" id="GO:0055085">
    <property type="term" value="P:transmembrane transport"/>
    <property type="evidence" value="ECO:0007669"/>
    <property type="project" value="InterPro"/>
</dbReference>
<dbReference type="Gene3D" id="1.10.3720.10">
    <property type="entry name" value="MetI-like"/>
    <property type="match status" value="1"/>
</dbReference>
<evidence type="ECO:0000256" key="6">
    <source>
        <dbReference type="RuleBase" id="RU363032"/>
    </source>
</evidence>
<protein>
    <submittedName>
        <fullName evidence="8">ABC transporter, permease protein, putative</fullName>
    </submittedName>
</protein>
<evidence type="ECO:0000313" key="9">
    <source>
        <dbReference type="Proteomes" id="UP000003835"/>
    </source>
</evidence>